<protein>
    <submittedName>
        <fullName evidence="2">Uncharacterized protein</fullName>
    </submittedName>
</protein>
<sequence length="98" mass="10733">MTILPCGPTVLTASPPEISGRNQQDKESRRELKPLETPKREAVMEWSEVNDQAPAITSVPGAMPVEIRTELPPQEATDRMRKASAKQSSRLDLHSAAA</sequence>
<proteinExistence type="predicted"/>
<evidence type="ECO:0000256" key="1">
    <source>
        <dbReference type="SAM" id="MobiDB-lite"/>
    </source>
</evidence>
<feature type="region of interest" description="Disordered" evidence="1">
    <location>
        <begin position="71"/>
        <end position="98"/>
    </location>
</feature>
<organism evidence="2 3">
    <name type="scientific">Luteolibacter rhizosphaerae</name>
    <dbReference type="NCBI Taxonomy" id="2989719"/>
    <lineage>
        <taxon>Bacteria</taxon>
        <taxon>Pseudomonadati</taxon>
        <taxon>Verrucomicrobiota</taxon>
        <taxon>Verrucomicrobiia</taxon>
        <taxon>Verrucomicrobiales</taxon>
        <taxon>Verrucomicrobiaceae</taxon>
        <taxon>Luteolibacter</taxon>
    </lineage>
</organism>
<feature type="compositionally biased region" description="Basic and acidic residues" evidence="1">
    <location>
        <begin position="89"/>
        <end position="98"/>
    </location>
</feature>
<reference evidence="2" key="1">
    <citation type="submission" date="2022-10" db="EMBL/GenBank/DDBJ databases">
        <title>Luteolibacter sp. GHJ8, whole genome shotgun sequencing project.</title>
        <authorList>
            <person name="Zhao G."/>
            <person name="Shen L."/>
        </authorList>
    </citation>
    <scope>NUCLEOTIDE SEQUENCE</scope>
    <source>
        <strain evidence="2">GHJ8</strain>
    </source>
</reference>
<dbReference type="RefSeq" id="WP_264515430.1">
    <property type="nucleotide sequence ID" value="NZ_JAPDDR010000011.1"/>
</dbReference>
<accession>A0ABT3G7N5</accession>
<dbReference type="Proteomes" id="UP001165653">
    <property type="component" value="Unassembled WGS sequence"/>
</dbReference>
<feature type="region of interest" description="Disordered" evidence="1">
    <location>
        <begin position="1"/>
        <end position="37"/>
    </location>
</feature>
<name>A0ABT3G7N5_9BACT</name>
<keyword evidence="3" id="KW-1185">Reference proteome</keyword>
<evidence type="ECO:0000313" key="2">
    <source>
        <dbReference type="EMBL" id="MCW1915868.1"/>
    </source>
</evidence>
<dbReference type="EMBL" id="JAPDDR010000011">
    <property type="protein sequence ID" value="MCW1915868.1"/>
    <property type="molecule type" value="Genomic_DNA"/>
</dbReference>
<gene>
    <name evidence="2" type="ORF">OJ996_19935</name>
</gene>
<comment type="caution">
    <text evidence="2">The sequence shown here is derived from an EMBL/GenBank/DDBJ whole genome shotgun (WGS) entry which is preliminary data.</text>
</comment>
<feature type="compositionally biased region" description="Basic and acidic residues" evidence="1">
    <location>
        <begin position="23"/>
        <end position="37"/>
    </location>
</feature>
<evidence type="ECO:0000313" key="3">
    <source>
        <dbReference type="Proteomes" id="UP001165653"/>
    </source>
</evidence>